<keyword evidence="2" id="KW-0732">Signal</keyword>
<dbReference type="EMBL" id="SMYL01000001">
    <property type="protein sequence ID" value="TDK68787.1"/>
    <property type="molecule type" value="Genomic_DNA"/>
</dbReference>
<sequence length="507" mass="54314">MMQLPLINSVPSGLNQTVLAMSISLLLSACAVGPDFKAPVQPAKSDTAAYTSTPTATQTVSADNVAGAAQKINVGQDIPAQWWTIFHSSELDQLIRSALEQSPNLASAQAALRQAQENYNAQYGNTIFPSVNGTLGASRNQASAVSTGVPGGQLYTLYNASVNVSYTIDLFGANKRALEGAQAAVDYQHFQVEAVYLTLTSNLVTTAVREASIREQIKATQEILDYQTQQLNVIERQLAIGAIPKASALAQRNLVAQTRASLPALEKSLEQTRNQLAVYAGRLPSDAGLPEFKLESLQLPQDLPLSIPSALVRQRPDIRANEALLHQASAEVGVATAAQYPQINLTASYGSAATKASQLFSKDWNLWNIGAGITQPIFNAGALSAKKRAAVAAYDQADAQYRSTVLSAFQSVADSLQALEFDAKTLKQQVEVESTAKQTLELTTQQYKLGAVSSLALLDAKRTYQSAKIALIQAQAARYADTAALFQSLGGGWWNRPELKDISVKNE</sequence>
<dbReference type="Gene3D" id="2.20.200.10">
    <property type="entry name" value="Outer membrane efflux proteins (OEP)"/>
    <property type="match status" value="1"/>
</dbReference>
<dbReference type="PANTHER" id="PTHR30203">
    <property type="entry name" value="OUTER MEMBRANE CATION EFFLUX PROTEIN"/>
    <property type="match status" value="1"/>
</dbReference>
<dbReference type="InterPro" id="IPR003423">
    <property type="entry name" value="OMP_efflux"/>
</dbReference>
<accession>A0A4R5W6M0</accession>
<dbReference type="GO" id="GO:0005886">
    <property type="term" value="C:plasma membrane"/>
    <property type="evidence" value="ECO:0007669"/>
    <property type="project" value="UniProtKB-SubCell"/>
</dbReference>
<name>A0A4R5W6M0_9BURK</name>
<keyword evidence="2" id="KW-0472">Membrane</keyword>
<feature type="signal peptide" evidence="2">
    <location>
        <begin position="1"/>
        <end position="31"/>
    </location>
</feature>
<feature type="chain" id="PRO_5020968940" evidence="2">
    <location>
        <begin position="32"/>
        <end position="507"/>
    </location>
</feature>
<keyword evidence="2" id="KW-0564">Palmitate</keyword>
<gene>
    <name evidence="3" type="ORF">E2I14_03845</name>
</gene>
<keyword evidence="2" id="KW-1134">Transmembrane beta strand</keyword>
<dbReference type="PANTHER" id="PTHR30203:SF33">
    <property type="entry name" value="BLR4455 PROTEIN"/>
    <property type="match status" value="1"/>
</dbReference>
<dbReference type="GO" id="GO:0015562">
    <property type="term" value="F:efflux transmembrane transporter activity"/>
    <property type="evidence" value="ECO:0007669"/>
    <property type="project" value="InterPro"/>
</dbReference>
<comment type="subcellular location">
    <subcellularLocation>
        <location evidence="2">Cell membrane</location>
        <topology evidence="2">Lipid-anchor</topology>
    </subcellularLocation>
</comment>
<keyword evidence="4" id="KW-1185">Reference proteome</keyword>
<comment type="caution">
    <text evidence="3">The sequence shown here is derived from an EMBL/GenBank/DDBJ whole genome shotgun (WGS) entry which is preliminary data.</text>
</comment>
<dbReference type="Proteomes" id="UP000294829">
    <property type="component" value="Unassembled WGS sequence"/>
</dbReference>
<dbReference type="SUPFAM" id="SSF56954">
    <property type="entry name" value="Outer membrane efflux proteins (OEP)"/>
    <property type="match status" value="1"/>
</dbReference>
<dbReference type="Pfam" id="PF02321">
    <property type="entry name" value="OEP"/>
    <property type="match status" value="2"/>
</dbReference>
<keyword evidence="2" id="KW-0449">Lipoprotein</keyword>
<dbReference type="RefSeq" id="WP_133325768.1">
    <property type="nucleotide sequence ID" value="NZ_SMYL01000001.1"/>
</dbReference>
<evidence type="ECO:0000313" key="3">
    <source>
        <dbReference type="EMBL" id="TDK68787.1"/>
    </source>
</evidence>
<dbReference type="AlphaFoldDB" id="A0A4R5W6M0"/>
<evidence type="ECO:0000256" key="1">
    <source>
        <dbReference type="ARBA" id="ARBA00007613"/>
    </source>
</evidence>
<organism evidence="3 4">
    <name type="scientific">Sapientia aquatica</name>
    <dbReference type="NCBI Taxonomy" id="1549640"/>
    <lineage>
        <taxon>Bacteria</taxon>
        <taxon>Pseudomonadati</taxon>
        <taxon>Pseudomonadota</taxon>
        <taxon>Betaproteobacteria</taxon>
        <taxon>Burkholderiales</taxon>
        <taxon>Oxalobacteraceae</taxon>
        <taxon>Sapientia</taxon>
    </lineage>
</organism>
<reference evidence="3 4" key="1">
    <citation type="submission" date="2019-03" db="EMBL/GenBank/DDBJ databases">
        <title>Sapientia aquatica gen. nov., sp. nov., isolated from a crater lake.</title>
        <authorList>
            <person name="Felfoldi T."/>
            <person name="Szabo A."/>
            <person name="Toth E."/>
            <person name="Schumann P."/>
            <person name="Keki Z."/>
            <person name="Marialigeti K."/>
            <person name="Mathe I."/>
        </authorList>
    </citation>
    <scope>NUCLEOTIDE SEQUENCE [LARGE SCALE GENOMIC DNA]</scope>
    <source>
        <strain evidence="3 4">SA-152</strain>
    </source>
</reference>
<dbReference type="Gene3D" id="1.20.1600.10">
    <property type="entry name" value="Outer membrane efflux proteins (OEP)"/>
    <property type="match status" value="1"/>
</dbReference>
<evidence type="ECO:0000313" key="4">
    <source>
        <dbReference type="Proteomes" id="UP000294829"/>
    </source>
</evidence>
<dbReference type="OrthoDB" id="9770517at2"/>
<proteinExistence type="inferred from homology"/>
<comment type="similarity">
    <text evidence="1 2">Belongs to the outer membrane factor (OMF) (TC 1.B.17) family.</text>
</comment>
<dbReference type="InterPro" id="IPR010131">
    <property type="entry name" value="MdtP/NodT-like"/>
</dbReference>
<protein>
    <submittedName>
        <fullName evidence="3">Efflux transporter outer membrane subunit</fullName>
    </submittedName>
</protein>
<keyword evidence="2" id="KW-0812">Transmembrane</keyword>
<evidence type="ECO:0000256" key="2">
    <source>
        <dbReference type="RuleBase" id="RU362097"/>
    </source>
</evidence>
<dbReference type="NCBIfam" id="TIGR01845">
    <property type="entry name" value="outer_NodT"/>
    <property type="match status" value="1"/>
</dbReference>